<evidence type="ECO:0000313" key="3">
    <source>
        <dbReference type="EMBL" id="QQX25380.1"/>
    </source>
</evidence>
<dbReference type="RefSeq" id="WP_202299759.1">
    <property type="nucleotide sequence ID" value="NZ_CP066701.1"/>
</dbReference>
<gene>
    <name evidence="3" type="ORF">JGZ69_22295</name>
</gene>
<dbReference type="PRINTS" id="PR00081">
    <property type="entry name" value="GDHRDH"/>
</dbReference>
<dbReference type="FunFam" id="3.40.50.720:FF:000084">
    <property type="entry name" value="Short-chain dehydrogenase reductase"/>
    <property type="match status" value="1"/>
</dbReference>
<dbReference type="InterPro" id="IPR002347">
    <property type="entry name" value="SDR_fam"/>
</dbReference>
<reference evidence="3 4" key="1">
    <citation type="submission" date="2020-12" db="EMBL/GenBank/DDBJ databases">
        <title>Taxonomic evaluation of the Bacillus sporothermodurans group of bacteria based on whole genome sequences.</title>
        <authorList>
            <person name="Fiedler G."/>
            <person name="Herbstmann A.-D."/>
            <person name="Doll E."/>
            <person name="Wenning M."/>
            <person name="Brinks E."/>
            <person name="Kabisch J."/>
            <person name="Breitenwieser F."/>
            <person name="Lappann M."/>
            <person name="Boehnlein C."/>
            <person name="Franz C."/>
        </authorList>
    </citation>
    <scope>NUCLEOTIDE SEQUENCE [LARGE SCALE GENOMIC DNA]</scope>
    <source>
        <strain evidence="3 4">DSM 10599</strain>
    </source>
</reference>
<protein>
    <submittedName>
        <fullName evidence="3">SDR family oxidoreductase</fullName>
    </submittedName>
</protein>
<sequence length="263" mass="28666">MFNGTWIKRKTALVIASSQGLGKAIAKVFVQEGTNVLLASRNEEQLKSVKEELSKVGTGKVDFIGCDITDPGQIRAVVDKLNREYGSLDILINNAGGPPAGGFEEISDEQWQNAFELNLLSYIRIIRECLPLLKQNGGKIINIASSSIKEPIPGLILSNTFRTGIVGLSKSLSMELAKYNILVNTVGPGRIATDRVKHLDEINAEKNNKSIEEVEEMEKQTIPLKRYGKPEEFANIVVFLASAANSYVTGSSFLVDGGKIKSI</sequence>
<dbReference type="SUPFAM" id="SSF51735">
    <property type="entry name" value="NAD(P)-binding Rossmann-fold domains"/>
    <property type="match status" value="1"/>
</dbReference>
<keyword evidence="2" id="KW-0560">Oxidoreductase</keyword>
<dbReference type="AlphaFoldDB" id="A0AB37HF01"/>
<organism evidence="3 4">
    <name type="scientific">Heyndrickxia sporothermodurans</name>
    <dbReference type="NCBI Taxonomy" id="46224"/>
    <lineage>
        <taxon>Bacteria</taxon>
        <taxon>Bacillati</taxon>
        <taxon>Bacillota</taxon>
        <taxon>Bacilli</taxon>
        <taxon>Bacillales</taxon>
        <taxon>Bacillaceae</taxon>
        <taxon>Heyndrickxia</taxon>
    </lineage>
</organism>
<dbReference type="Pfam" id="PF13561">
    <property type="entry name" value="adh_short_C2"/>
    <property type="match status" value="1"/>
</dbReference>
<dbReference type="Proteomes" id="UP000595512">
    <property type="component" value="Chromosome"/>
</dbReference>
<dbReference type="CDD" id="cd05344">
    <property type="entry name" value="BKR_like_SDR_like"/>
    <property type="match status" value="1"/>
</dbReference>
<comment type="similarity">
    <text evidence="1">Belongs to the short-chain dehydrogenases/reductases (SDR) family.</text>
</comment>
<dbReference type="PANTHER" id="PTHR42879:SF6">
    <property type="entry name" value="NADPH-DEPENDENT REDUCTASE BACG"/>
    <property type="match status" value="1"/>
</dbReference>
<dbReference type="EMBL" id="CP066701">
    <property type="protein sequence ID" value="QQX25380.1"/>
    <property type="molecule type" value="Genomic_DNA"/>
</dbReference>
<evidence type="ECO:0000256" key="2">
    <source>
        <dbReference type="ARBA" id="ARBA00023002"/>
    </source>
</evidence>
<accession>A0AB37HF01</accession>
<dbReference type="PANTHER" id="PTHR42879">
    <property type="entry name" value="3-OXOACYL-(ACYL-CARRIER-PROTEIN) REDUCTASE"/>
    <property type="match status" value="1"/>
</dbReference>
<dbReference type="GO" id="GO:0008206">
    <property type="term" value="P:bile acid metabolic process"/>
    <property type="evidence" value="ECO:0007669"/>
    <property type="project" value="UniProtKB-ARBA"/>
</dbReference>
<proteinExistence type="inferred from homology"/>
<name>A0AB37HF01_9BACI</name>
<dbReference type="InterPro" id="IPR036291">
    <property type="entry name" value="NAD(P)-bd_dom_sf"/>
</dbReference>
<evidence type="ECO:0000313" key="4">
    <source>
        <dbReference type="Proteomes" id="UP000595512"/>
    </source>
</evidence>
<evidence type="ECO:0000256" key="1">
    <source>
        <dbReference type="ARBA" id="ARBA00006484"/>
    </source>
</evidence>
<dbReference type="PRINTS" id="PR00080">
    <property type="entry name" value="SDRFAMILY"/>
</dbReference>
<dbReference type="InterPro" id="IPR050259">
    <property type="entry name" value="SDR"/>
</dbReference>
<dbReference type="KEGG" id="hspo:JGZ69_22295"/>
<dbReference type="GO" id="GO:0016491">
    <property type="term" value="F:oxidoreductase activity"/>
    <property type="evidence" value="ECO:0007669"/>
    <property type="project" value="UniProtKB-KW"/>
</dbReference>
<dbReference type="Gene3D" id="3.40.50.720">
    <property type="entry name" value="NAD(P)-binding Rossmann-like Domain"/>
    <property type="match status" value="1"/>
</dbReference>